<dbReference type="Gene3D" id="3.40.30.10">
    <property type="entry name" value="Glutaredoxin"/>
    <property type="match status" value="1"/>
</dbReference>
<dbReference type="GO" id="GO:0005783">
    <property type="term" value="C:endoplasmic reticulum"/>
    <property type="evidence" value="ECO:0007669"/>
    <property type="project" value="TreeGrafter"/>
</dbReference>
<accession>A0AAD6U4E0</accession>
<evidence type="ECO:0000259" key="3">
    <source>
        <dbReference type="PROSITE" id="PS51352"/>
    </source>
</evidence>
<dbReference type="InterPro" id="IPR036249">
    <property type="entry name" value="Thioredoxin-like_sf"/>
</dbReference>
<evidence type="ECO:0000256" key="1">
    <source>
        <dbReference type="ARBA" id="ARBA00006347"/>
    </source>
</evidence>
<dbReference type="InterPro" id="IPR051063">
    <property type="entry name" value="PDI"/>
</dbReference>
<comment type="similarity">
    <text evidence="1">Belongs to the protein disulfide isomerase family.</text>
</comment>
<evidence type="ECO:0000313" key="4">
    <source>
        <dbReference type="EMBL" id="KAJ7085420.1"/>
    </source>
</evidence>
<gene>
    <name evidence="4" type="ORF">B0H15DRAFT_1023456</name>
</gene>
<dbReference type="PROSITE" id="PS00194">
    <property type="entry name" value="THIOREDOXIN_1"/>
    <property type="match status" value="1"/>
</dbReference>
<evidence type="ECO:0000256" key="2">
    <source>
        <dbReference type="SAM" id="MobiDB-lite"/>
    </source>
</evidence>
<dbReference type="PRINTS" id="PR00421">
    <property type="entry name" value="THIOREDOXIN"/>
</dbReference>
<protein>
    <recommendedName>
        <fullName evidence="3">Thioredoxin domain-containing protein</fullName>
    </recommendedName>
</protein>
<dbReference type="PANTHER" id="PTHR45672">
    <property type="entry name" value="PROTEIN DISULFIDE-ISOMERASE C17H9.14C-RELATED"/>
    <property type="match status" value="1"/>
</dbReference>
<reference evidence="4" key="1">
    <citation type="submission" date="2023-03" db="EMBL/GenBank/DDBJ databases">
        <title>Massive genome expansion in bonnet fungi (Mycena s.s.) driven by repeated elements and novel gene families across ecological guilds.</title>
        <authorList>
            <consortium name="Lawrence Berkeley National Laboratory"/>
            <person name="Harder C.B."/>
            <person name="Miyauchi S."/>
            <person name="Viragh M."/>
            <person name="Kuo A."/>
            <person name="Thoen E."/>
            <person name="Andreopoulos B."/>
            <person name="Lu D."/>
            <person name="Skrede I."/>
            <person name="Drula E."/>
            <person name="Henrissat B."/>
            <person name="Morin E."/>
            <person name="Kohler A."/>
            <person name="Barry K."/>
            <person name="LaButti K."/>
            <person name="Morin E."/>
            <person name="Salamov A."/>
            <person name="Lipzen A."/>
            <person name="Mereny Z."/>
            <person name="Hegedus B."/>
            <person name="Baldrian P."/>
            <person name="Stursova M."/>
            <person name="Weitz H."/>
            <person name="Taylor A."/>
            <person name="Grigoriev I.V."/>
            <person name="Nagy L.G."/>
            <person name="Martin F."/>
            <person name="Kauserud H."/>
        </authorList>
    </citation>
    <scope>NUCLEOTIDE SEQUENCE</scope>
    <source>
        <strain evidence="4">CBHHK173m</strain>
    </source>
</reference>
<comment type="caution">
    <text evidence="4">The sequence shown here is derived from an EMBL/GenBank/DDBJ whole genome shotgun (WGS) entry which is preliminary data.</text>
</comment>
<proteinExistence type="inferred from homology"/>
<dbReference type="GO" id="GO:0003756">
    <property type="term" value="F:protein disulfide isomerase activity"/>
    <property type="evidence" value="ECO:0007669"/>
    <property type="project" value="TreeGrafter"/>
</dbReference>
<dbReference type="SUPFAM" id="SSF52833">
    <property type="entry name" value="Thioredoxin-like"/>
    <property type="match status" value="1"/>
</dbReference>
<feature type="domain" description="Thioredoxin" evidence="3">
    <location>
        <begin position="201"/>
        <end position="353"/>
    </location>
</feature>
<dbReference type="Pfam" id="PF00085">
    <property type="entry name" value="Thioredoxin"/>
    <property type="match status" value="1"/>
</dbReference>
<dbReference type="Proteomes" id="UP001222325">
    <property type="component" value="Unassembled WGS sequence"/>
</dbReference>
<dbReference type="AlphaFoldDB" id="A0AAD6U4E0"/>
<dbReference type="InterPro" id="IPR013766">
    <property type="entry name" value="Thioredoxin_domain"/>
</dbReference>
<name>A0AAD6U4E0_9AGAR</name>
<dbReference type="PROSITE" id="PS51352">
    <property type="entry name" value="THIOREDOXIN_2"/>
    <property type="match status" value="1"/>
</dbReference>
<keyword evidence="5" id="KW-1185">Reference proteome</keyword>
<feature type="region of interest" description="Disordered" evidence="2">
    <location>
        <begin position="394"/>
        <end position="425"/>
    </location>
</feature>
<dbReference type="EMBL" id="JARJCN010000034">
    <property type="protein sequence ID" value="KAJ7085420.1"/>
    <property type="molecule type" value="Genomic_DNA"/>
</dbReference>
<organism evidence="4 5">
    <name type="scientific">Mycena belliarum</name>
    <dbReference type="NCBI Taxonomy" id="1033014"/>
    <lineage>
        <taxon>Eukaryota</taxon>
        <taxon>Fungi</taxon>
        <taxon>Dikarya</taxon>
        <taxon>Basidiomycota</taxon>
        <taxon>Agaricomycotina</taxon>
        <taxon>Agaricomycetes</taxon>
        <taxon>Agaricomycetidae</taxon>
        <taxon>Agaricales</taxon>
        <taxon>Marasmiineae</taxon>
        <taxon>Mycenaceae</taxon>
        <taxon>Mycena</taxon>
    </lineage>
</organism>
<dbReference type="InterPro" id="IPR017937">
    <property type="entry name" value="Thioredoxin_CS"/>
</dbReference>
<sequence>MKAGCTVVLASKAPANPLGAVRARLVVFDGSNECRLQTRWAINEPPHVSHPPRFAAPRTQVHQRTLHPCRLIRCPPSSLGPQVLAGATMTYDPCQSKALANKLAHVMRSKYGAVNHEWGSSTDFVRPGPRLYAQPEARRCPLAVPLVQSSIRPATTMFVTTDRCPASEPSHPGPGTTIDNGTLELVEVLGVGGYGVVYRAIETRSPIPRQSASAECRGNITTKAGVKSNIKPPPPRPRPLSSIITPSTRWCWWVGNVFWDPEKDILVSFTAPWCGHCKSMKPIYEKVAHTYQAREQHKRCRRVWLNLGLTRLAYGVSSFPLIKFFPKGSTEPEAYEGGRTEKEFDNLLNEKCGTGSRHPACSRRPLPEFDALASKFLVATRNVHDLSFKDAKLVTGTEGSLEKETKHQAQADPEETVSPPSRQLA</sequence>
<feature type="compositionally biased region" description="Basic and acidic residues" evidence="2">
    <location>
        <begin position="400"/>
        <end position="409"/>
    </location>
</feature>
<evidence type="ECO:0000313" key="5">
    <source>
        <dbReference type="Proteomes" id="UP001222325"/>
    </source>
</evidence>
<dbReference type="PANTHER" id="PTHR45672:SF11">
    <property type="entry name" value="PROTEIN DISULFIDE-ISOMERASE C17H9.14C"/>
    <property type="match status" value="1"/>
</dbReference>
<dbReference type="GO" id="GO:0006457">
    <property type="term" value="P:protein folding"/>
    <property type="evidence" value="ECO:0007669"/>
    <property type="project" value="TreeGrafter"/>
</dbReference>